<feature type="compositionally biased region" description="Acidic residues" evidence="1">
    <location>
        <begin position="833"/>
        <end position="845"/>
    </location>
</feature>
<organism evidence="2 3">
    <name type="scientific">Phlebiopsis gigantea (strain 11061_1 CR5-6)</name>
    <name type="common">White-rot fungus</name>
    <name type="synonym">Peniophora gigantea</name>
    <dbReference type="NCBI Taxonomy" id="745531"/>
    <lineage>
        <taxon>Eukaryota</taxon>
        <taxon>Fungi</taxon>
        <taxon>Dikarya</taxon>
        <taxon>Basidiomycota</taxon>
        <taxon>Agaricomycotina</taxon>
        <taxon>Agaricomycetes</taxon>
        <taxon>Polyporales</taxon>
        <taxon>Phanerochaetaceae</taxon>
        <taxon>Phlebiopsis</taxon>
    </lineage>
</organism>
<dbReference type="OrthoDB" id="270318at2759"/>
<dbReference type="EMBL" id="KN840485">
    <property type="protein sequence ID" value="KIP08106.1"/>
    <property type="molecule type" value="Genomic_DNA"/>
</dbReference>
<sequence>MDRLCNEIIQLVLNELDDPTNFSLTSKYVYAFTQDPYVRSSYFLSRYGRIQALYWALGRGRLMNARVIDTLLSSGAHTSRYFVQCAMHHYYRTAQVPFIKTPWVRSMDLAVFTHFQTIAVRLYGNIPLGKGDDDGSILEGVIKESRFPVEQRHLKWDTLKEILEKYKFIPFCNKDAMMANFPLVLAIAPGLLSYASANGFTMDHKYRDFVFRKMFEKPSIAFEGRPDEIVRNVRELSKLDSRMFLSRTVAAEICMEAKQNEPAYNALKRLDKEGLLKFEISTVIEDLIKTFSRTRSVTFPNTFCVLQQLYSDFPSDDPVVRLVLLLQVFHSENTGSPLLDSPPPNYVEKCAAKIEEIGLGPATRADLVEVLCSKFAPERFKGILEYGSKQMHMSSRDVEELVLEVALRCLEIGCKGRMLDRLVTAHPFLHDAIRVQVMKRYRLDLTDLPPVEDAAACVMFEVPLCQDFVMPRVTLTERLAELTQRSPGAAAATVQTPELVANSEQPTGDAREGANTSAGASARDGGDDDDLGHVGQDTLSMMIRKDELGPSRGRRRFYDPFATYQDTTGKLTYPPDHTPVGRWVRQHYGHRSAVTAIFMIHAVINVNPMIVQACTSPSGIDGRVPVTLKHFKILAHLGRAAPHALVDDIESGCKFYFSEEDYLNPLELSPFPLPSKRLRKKKRVKTEKAPSPVGVASFGVAGPSTPPQTPSAAPKKRPRRSTASSEAKKYLVPDSDDELIVDECDKLVYEANCFARKRRAESELQLWVKHLAALLLTEQRKLKEQKKQIRAAAEPGTKVRVARNEFVKHMTVQLARLRKADKEQRARLYGPDAPDEDFSSGEDDEYHDRVVRGAKRRKTAAE</sequence>
<feature type="compositionally biased region" description="Basic residues" evidence="1">
    <location>
        <begin position="852"/>
        <end position="862"/>
    </location>
</feature>
<dbReference type="AlphaFoldDB" id="A0A0C3S007"/>
<feature type="region of interest" description="Disordered" evidence="1">
    <location>
        <begin position="679"/>
        <end position="728"/>
    </location>
</feature>
<protein>
    <submittedName>
        <fullName evidence="2">Uncharacterized protein</fullName>
    </submittedName>
</protein>
<dbReference type="STRING" id="745531.A0A0C3S007"/>
<gene>
    <name evidence="2" type="ORF">PHLGIDRAFT_127240</name>
</gene>
<proteinExistence type="predicted"/>
<evidence type="ECO:0000256" key="1">
    <source>
        <dbReference type="SAM" id="MobiDB-lite"/>
    </source>
</evidence>
<keyword evidence="3" id="KW-1185">Reference proteome</keyword>
<evidence type="ECO:0000313" key="2">
    <source>
        <dbReference type="EMBL" id="KIP08106.1"/>
    </source>
</evidence>
<dbReference type="Proteomes" id="UP000053257">
    <property type="component" value="Unassembled WGS sequence"/>
</dbReference>
<evidence type="ECO:0000313" key="3">
    <source>
        <dbReference type="Proteomes" id="UP000053257"/>
    </source>
</evidence>
<feature type="region of interest" description="Disordered" evidence="1">
    <location>
        <begin position="821"/>
        <end position="862"/>
    </location>
</feature>
<feature type="region of interest" description="Disordered" evidence="1">
    <location>
        <begin position="485"/>
        <end position="535"/>
    </location>
</feature>
<accession>A0A0C3S007</accession>
<dbReference type="HOGENOM" id="CLU_021749_0_0_1"/>
<name>A0A0C3S007_PHLG1</name>
<reference evidence="2 3" key="1">
    <citation type="journal article" date="2014" name="PLoS Genet.">
        <title>Analysis of the Phlebiopsis gigantea genome, transcriptome and secretome provides insight into its pioneer colonization strategies of wood.</title>
        <authorList>
            <person name="Hori C."/>
            <person name="Ishida T."/>
            <person name="Igarashi K."/>
            <person name="Samejima M."/>
            <person name="Suzuki H."/>
            <person name="Master E."/>
            <person name="Ferreira P."/>
            <person name="Ruiz-Duenas F.J."/>
            <person name="Held B."/>
            <person name="Canessa P."/>
            <person name="Larrondo L.F."/>
            <person name="Schmoll M."/>
            <person name="Druzhinina I.S."/>
            <person name="Kubicek C.P."/>
            <person name="Gaskell J.A."/>
            <person name="Kersten P."/>
            <person name="St John F."/>
            <person name="Glasner J."/>
            <person name="Sabat G."/>
            <person name="Splinter BonDurant S."/>
            <person name="Syed K."/>
            <person name="Yadav J."/>
            <person name="Mgbeahuruike A.C."/>
            <person name="Kovalchuk A."/>
            <person name="Asiegbu F.O."/>
            <person name="Lackner G."/>
            <person name="Hoffmeister D."/>
            <person name="Rencoret J."/>
            <person name="Gutierrez A."/>
            <person name="Sun H."/>
            <person name="Lindquist E."/>
            <person name="Barry K."/>
            <person name="Riley R."/>
            <person name="Grigoriev I.V."/>
            <person name="Henrissat B."/>
            <person name="Kues U."/>
            <person name="Berka R.M."/>
            <person name="Martinez A.T."/>
            <person name="Covert S.F."/>
            <person name="Blanchette R.A."/>
            <person name="Cullen D."/>
        </authorList>
    </citation>
    <scope>NUCLEOTIDE SEQUENCE [LARGE SCALE GENOMIC DNA]</scope>
    <source>
        <strain evidence="2 3">11061_1 CR5-6</strain>
    </source>
</reference>